<dbReference type="Proteomes" id="UP001279734">
    <property type="component" value="Unassembled WGS sequence"/>
</dbReference>
<organism evidence="1 2">
    <name type="scientific">Nepenthes gracilis</name>
    <name type="common">Slender pitcher plant</name>
    <dbReference type="NCBI Taxonomy" id="150966"/>
    <lineage>
        <taxon>Eukaryota</taxon>
        <taxon>Viridiplantae</taxon>
        <taxon>Streptophyta</taxon>
        <taxon>Embryophyta</taxon>
        <taxon>Tracheophyta</taxon>
        <taxon>Spermatophyta</taxon>
        <taxon>Magnoliopsida</taxon>
        <taxon>eudicotyledons</taxon>
        <taxon>Gunneridae</taxon>
        <taxon>Pentapetalae</taxon>
        <taxon>Caryophyllales</taxon>
        <taxon>Nepenthaceae</taxon>
        <taxon>Nepenthes</taxon>
    </lineage>
</organism>
<keyword evidence="2" id="KW-1185">Reference proteome</keyword>
<gene>
    <name evidence="1" type="ORF">Nepgr_013283</name>
</gene>
<evidence type="ECO:0000313" key="1">
    <source>
        <dbReference type="EMBL" id="GMH11442.1"/>
    </source>
</evidence>
<comment type="caution">
    <text evidence="1">The sequence shown here is derived from an EMBL/GenBank/DDBJ whole genome shotgun (WGS) entry which is preliminary data.</text>
</comment>
<sequence>MSRRINPWRKFDGCSGISRSGRGFGEGCWMRSPPLPPLVRLDNTVRFGCVAVEHKVVLIQVSGCTDDLFKQVRGVEKDVKALF</sequence>
<reference evidence="1" key="1">
    <citation type="submission" date="2023-05" db="EMBL/GenBank/DDBJ databases">
        <title>Nepenthes gracilis genome sequencing.</title>
        <authorList>
            <person name="Fukushima K."/>
        </authorList>
    </citation>
    <scope>NUCLEOTIDE SEQUENCE</scope>
    <source>
        <strain evidence="1">SING2019-196</strain>
    </source>
</reference>
<dbReference type="AlphaFoldDB" id="A0AAD3XNI7"/>
<accession>A0AAD3XNI7</accession>
<protein>
    <submittedName>
        <fullName evidence="1">Uncharacterized protein</fullName>
    </submittedName>
</protein>
<proteinExistence type="predicted"/>
<name>A0AAD3XNI7_NEPGR</name>
<evidence type="ECO:0000313" key="2">
    <source>
        <dbReference type="Proteomes" id="UP001279734"/>
    </source>
</evidence>
<dbReference type="EMBL" id="BSYO01000011">
    <property type="protein sequence ID" value="GMH11442.1"/>
    <property type="molecule type" value="Genomic_DNA"/>
</dbReference>